<sequence>MTNYPNNKYNKPFTPRKPVRSFRDLEIYQKTLECSVLIVKDLVPVLKKLKYTFEENMVNCAMSVPLFISEAHSLRFASFEGGVMLLEKSMSGCNKMIVYLEQMKGVYGSKVDVDLIDDLIGRYADSRTKSFHLEKSWKRFKTGEVGSSAQRNGNIGTGTTSFKY</sequence>
<name>A0A1G2SZJ0_9BACT</name>
<accession>A0A1G2SZJ0</accession>
<dbReference type="Proteomes" id="UP000178107">
    <property type="component" value="Unassembled WGS sequence"/>
</dbReference>
<comment type="caution">
    <text evidence="1">The sequence shown here is derived from an EMBL/GenBank/DDBJ whole genome shotgun (WGS) entry which is preliminary data.</text>
</comment>
<dbReference type="EMBL" id="MHVH01000005">
    <property type="protein sequence ID" value="OHA90466.1"/>
    <property type="molecule type" value="Genomic_DNA"/>
</dbReference>
<reference evidence="1 2" key="1">
    <citation type="journal article" date="2016" name="Nat. Commun.">
        <title>Thousands of microbial genomes shed light on interconnected biogeochemical processes in an aquifer system.</title>
        <authorList>
            <person name="Anantharaman K."/>
            <person name="Brown C.T."/>
            <person name="Hug L.A."/>
            <person name="Sharon I."/>
            <person name="Castelle C.J."/>
            <person name="Probst A.J."/>
            <person name="Thomas B.C."/>
            <person name="Singh A."/>
            <person name="Wilkins M.J."/>
            <person name="Karaoz U."/>
            <person name="Brodie E.L."/>
            <person name="Williams K.H."/>
            <person name="Hubbard S.S."/>
            <person name="Banfield J.F."/>
        </authorList>
    </citation>
    <scope>NUCLEOTIDE SEQUENCE [LARGE SCALE GENOMIC DNA]</scope>
</reference>
<evidence type="ECO:0000313" key="2">
    <source>
        <dbReference type="Proteomes" id="UP000178107"/>
    </source>
</evidence>
<gene>
    <name evidence="1" type="ORF">A2838_02675</name>
</gene>
<organism evidence="1 2">
    <name type="scientific">Candidatus Zambryskibacteria bacterium RIFCSPHIGHO2_01_FULL_46_25</name>
    <dbReference type="NCBI Taxonomy" id="1802738"/>
    <lineage>
        <taxon>Bacteria</taxon>
        <taxon>Candidatus Zambryskiibacteriota</taxon>
    </lineage>
</organism>
<dbReference type="Gene3D" id="1.20.1440.60">
    <property type="entry name" value="23S rRNA-intervening sequence"/>
    <property type="match status" value="1"/>
</dbReference>
<dbReference type="SUPFAM" id="SSF158446">
    <property type="entry name" value="IVS-encoded protein-like"/>
    <property type="match status" value="1"/>
</dbReference>
<proteinExistence type="predicted"/>
<evidence type="ECO:0008006" key="3">
    <source>
        <dbReference type="Google" id="ProtNLM"/>
    </source>
</evidence>
<dbReference type="AlphaFoldDB" id="A0A1G2SZJ0"/>
<dbReference type="InterPro" id="IPR036583">
    <property type="entry name" value="23S_rRNA_IVS_sf"/>
</dbReference>
<evidence type="ECO:0000313" key="1">
    <source>
        <dbReference type="EMBL" id="OHA90466.1"/>
    </source>
</evidence>
<protein>
    <recommendedName>
        <fullName evidence="3">Four helix bundle protein</fullName>
    </recommendedName>
</protein>